<name>A0ABM0LV82_SACKO</name>
<organism evidence="11 12">
    <name type="scientific">Saccoglossus kowalevskii</name>
    <name type="common">Acorn worm</name>
    <dbReference type="NCBI Taxonomy" id="10224"/>
    <lineage>
        <taxon>Eukaryota</taxon>
        <taxon>Metazoa</taxon>
        <taxon>Hemichordata</taxon>
        <taxon>Enteropneusta</taxon>
        <taxon>Harrimaniidae</taxon>
        <taxon>Saccoglossus</taxon>
    </lineage>
</organism>
<protein>
    <recommendedName>
        <fullName evidence="9">Hydroxylysine kinase</fullName>
        <ecNumber evidence="8">2.7.1.81</ecNumber>
    </recommendedName>
</protein>
<dbReference type="InterPro" id="IPR002575">
    <property type="entry name" value="Aminoglycoside_PTrfase"/>
</dbReference>
<reference evidence="12" key="1">
    <citation type="submission" date="2025-08" db="UniProtKB">
        <authorList>
            <consortium name="RefSeq"/>
        </authorList>
    </citation>
    <scope>IDENTIFICATION</scope>
    <source>
        <tissue evidence="12">Testes</tissue>
    </source>
</reference>
<sequence>MAATQMDEAASSLDDVIKPTLSLEDVNDLVSRLYNITAQSIKQLDSYDDQNFHIVAKSATSKRSEYVLKIINANDSKNEVLLDAQTQMMLQLIEKGFVCPNPIRLPTGEYMTLEPINGQKGCFNHMVRLLSYIPGMLYKSVDMTSDLCYHAGQHLGRMHMALKGFQHEGLNRPDFLWNLVNTHRLEKYVNVFSEERQKIILNFFIKMFKEKVIPKYPLLAKGAIHGDFNEFNILVAPKEVNSNIVTGKSGSCTYEICGILDFGDVQYNYYVFDAAIAIMYTMLQSQDPITAGGHVLAGYLSTFPLSELELDLIYYCIGARICQSLILGMYTYTLHPTNTYLLATQETGWKVLELLYSTSKEEIEKAWNKIVSSSC</sequence>
<comment type="subcellular location">
    <subcellularLocation>
        <location evidence="1">Cytoplasm</location>
    </subcellularLocation>
</comment>
<dbReference type="PANTHER" id="PTHR21064">
    <property type="entry name" value="AMINOGLYCOSIDE PHOSPHOTRANSFERASE DOMAIN-CONTAINING PROTEIN-RELATED"/>
    <property type="match status" value="1"/>
</dbReference>
<keyword evidence="4" id="KW-0808">Transferase</keyword>
<dbReference type="InterPro" id="IPR011009">
    <property type="entry name" value="Kinase-like_dom_sf"/>
</dbReference>
<evidence type="ECO:0000256" key="2">
    <source>
        <dbReference type="ARBA" id="ARBA00006219"/>
    </source>
</evidence>
<dbReference type="GeneID" id="102807082"/>
<keyword evidence="3" id="KW-0963">Cytoplasm</keyword>
<evidence type="ECO:0000256" key="1">
    <source>
        <dbReference type="ARBA" id="ARBA00004496"/>
    </source>
</evidence>
<dbReference type="Pfam" id="PF01636">
    <property type="entry name" value="APH"/>
    <property type="match status" value="1"/>
</dbReference>
<evidence type="ECO:0000256" key="4">
    <source>
        <dbReference type="ARBA" id="ARBA00022679"/>
    </source>
</evidence>
<feature type="domain" description="Aminoglycoside phosphotransferase" evidence="10">
    <location>
        <begin position="41"/>
        <end position="291"/>
    </location>
</feature>
<evidence type="ECO:0000256" key="3">
    <source>
        <dbReference type="ARBA" id="ARBA00022490"/>
    </source>
</evidence>
<evidence type="ECO:0000256" key="7">
    <source>
        <dbReference type="ARBA" id="ARBA00037368"/>
    </source>
</evidence>
<evidence type="ECO:0000313" key="11">
    <source>
        <dbReference type="Proteomes" id="UP000694865"/>
    </source>
</evidence>
<proteinExistence type="inferred from homology"/>
<evidence type="ECO:0000259" key="10">
    <source>
        <dbReference type="Pfam" id="PF01636"/>
    </source>
</evidence>
<evidence type="ECO:0000256" key="5">
    <source>
        <dbReference type="ARBA" id="ARBA00022777"/>
    </source>
</evidence>
<comment type="similarity">
    <text evidence="2">Belongs to the aminoglycoside phosphotransferase family.</text>
</comment>
<dbReference type="InterPro" id="IPR050249">
    <property type="entry name" value="Pseudomonas-type_ThrB"/>
</dbReference>
<dbReference type="Gene3D" id="3.30.200.20">
    <property type="entry name" value="Phosphorylase Kinase, domain 1"/>
    <property type="match status" value="1"/>
</dbReference>
<dbReference type="RefSeq" id="XP_006811673.1">
    <property type="nucleotide sequence ID" value="XM_006811610.1"/>
</dbReference>
<dbReference type="Gene3D" id="3.90.1200.10">
    <property type="match status" value="1"/>
</dbReference>
<dbReference type="Proteomes" id="UP000694865">
    <property type="component" value="Unplaced"/>
</dbReference>
<evidence type="ECO:0000256" key="9">
    <source>
        <dbReference type="ARBA" id="ARBA00040505"/>
    </source>
</evidence>
<evidence type="ECO:0000256" key="6">
    <source>
        <dbReference type="ARBA" id="ARBA00036820"/>
    </source>
</evidence>
<comment type="catalytic activity">
    <reaction evidence="6">
        <text>(5R)-5-hydroxy-L-lysine + GTP = (5R)-5-phosphooxy-L-lysine + GDP + H(+)</text>
        <dbReference type="Rhea" id="RHEA:19049"/>
        <dbReference type="ChEBI" id="CHEBI:15378"/>
        <dbReference type="ChEBI" id="CHEBI:37565"/>
        <dbReference type="ChEBI" id="CHEBI:57882"/>
        <dbReference type="ChEBI" id="CHEBI:58189"/>
        <dbReference type="ChEBI" id="CHEBI:58357"/>
        <dbReference type="EC" id="2.7.1.81"/>
    </reaction>
</comment>
<dbReference type="EC" id="2.7.1.81" evidence="8"/>
<accession>A0ABM0LV82</accession>
<dbReference type="SUPFAM" id="SSF56112">
    <property type="entry name" value="Protein kinase-like (PK-like)"/>
    <property type="match status" value="1"/>
</dbReference>
<evidence type="ECO:0000313" key="12">
    <source>
        <dbReference type="RefSeq" id="XP_006811673.1"/>
    </source>
</evidence>
<keyword evidence="5" id="KW-0418">Kinase</keyword>
<gene>
    <name evidence="12" type="primary">LOC102807082</name>
</gene>
<dbReference type="PANTHER" id="PTHR21064:SF1">
    <property type="entry name" value="HYDROXYLYSINE KINASE"/>
    <property type="match status" value="1"/>
</dbReference>
<comment type="function">
    <text evidence="7">Catalyzes the GTP-dependent phosphorylation of 5-hydroxy-L-lysine.</text>
</comment>
<keyword evidence="11" id="KW-1185">Reference proteome</keyword>
<evidence type="ECO:0000256" key="8">
    <source>
        <dbReference type="ARBA" id="ARBA00038873"/>
    </source>
</evidence>